<dbReference type="STRING" id="4081.A0A3Q7GD24"/>
<feature type="domain" description="Reverse transcriptase Ty1/copia-type" evidence="1">
    <location>
        <begin position="28"/>
        <end position="96"/>
    </location>
</feature>
<dbReference type="CDD" id="cd09272">
    <property type="entry name" value="RNase_HI_RT_Ty1"/>
    <property type="match status" value="1"/>
</dbReference>
<name>A0A3Q7GD24_SOLLC</name>
<dbReference type="SUPFAM" id="SSF56672">
    <property type="entry name" value="DNA/RNA polymerases"/>
    <property type="match status" value="1"/>
</dbReference>
<dbReference type="FunCoup" id="A0A3Q7GD24">
    <property type="interactions" value="396"/>
</dbReference>
<dbReference type="InterPro" id="IPR013103">
    <property type="entry name" value="RVT_2"/>
</dbReference>
<dbReference type="InParanoid" id="A0A3Q7GD24"/>
<dbReference type="Pfam" id="PF07727">
    <property type="entry name" value="RVT_2"/>
    <property type="match status" value="1"/>
</dbReference>
<dbReference type="Gramene" id="Solyc05g005260.2.1">
    <property type="protein sequence ID" value="Solyc05g005260.2.1"/>
    <property type="gene ID" value="Solyc05g005260.2"/>
</dbReference>
<keyword evidence="3" id="KW-1185">Reference proteome</keyword>
<dbReference type="InterPro" id="IPR043502">
    <property type="entry name" value="DNA/RNA_pol_sf"/>
</dbReference>
<dbReference type="Pfam" id="PF07816">
    <property type="entry name" value="DUF1645"/>
    <property type="match status" value="1"/>
</dbReference>
<dbReference type="EnsemblPlants" id="Solyc05g005260.2.1">
    <property type="protein sequence ID" value="Solyc05g005260.2.1"/>
    <property type="gene ID" value="Solyc05g005260.2"/>
</dbReference>
<dbReference type="PANTHER" id="PTHR11439">
    <property type="entry name" value="GAG-POL-RELATED RETROTRANSPOSON"/>
    <property type="match status" value="1"/>
</dbReference>
<reference evidence="2" key="2">
    <citation type="submission" date="2019-01" db="UniProtKB">
        <authorList>
            <consortium name="EnsemblPlants"/>
        </authorList>
    </citation>
    <scope>IDENTIFICATION</scope>
    <source>
        <strain evidence="2">cv. Heinz 1706</strain>
    </source>
</reference>
<proteinExistence type="predicted"/>
<reference evidence="2" key="1">
    <citation type="journal article" date="2012" name="Nature">
        <title>The tomato genome sequence provides insights into fleshy fruit evolution.</title>
        <authorList>
            <consortium name="Tomato Genome Consortium"/>
        </authorList>
    </citation>
    <scope>NUCLEOTIDE SEQUENCE [LARGE SCALE GENOMIC DNA]</scope>
    <source>
        <strain evidence="2">cv. Heinz 1706</strain>
    </source>
</reference>
<dbReference type="Proteomes" id="UP000004994">
    <property type="component" value="Chromosome 5"/>
</dbReference>
<dbReference type="PANTHER" id="PTHR11439:SF446">
    <property type="entry name" value="REVERSE TRANSCRIPTASE TY1_COPIA-TYPE DOMAIN-CONTAINING PROTEIN"/>
    <property type="match status" value="1"/>
</dbReference>
<evidence type="ECO:0000259" key="1">
    <source>
        <dbReference type="Pfam" id="PF07727"/>
    </source>
</evidence>
<sequence>MSQVGVNSHVPSKGWELGPKWVMSWEPGSSSTLILDTKNLLNQHFKIKDLGEMKYFLGLQIARSSTGISVCQRKFCLDLVSDLGLTGSKPASTPLEANHKLTSVLYDESVAASSGKPLNDEFLKDPTSYQKLIGKLLYLTMTRPDISYAIQNLSQFMHSPKKSHMEAALRVVRYLKNAPGLGIILSSEISHALNVYCDADWATCPMTRKSISGFVVKLGGSLISWKSKKQNTISRSSAEAEYRSMANSYNEEMMGTLTGDFTEQLNAPPIAADEVFYNGQIRPLFPLFNQSLLLSDEELEALKEQLPIRPPVKKIFIQTEDNPIPASSNSLTESEEIVGPFCEWSKNKAIEATSDNPEVCKKSNSTGFSKLWRFKDFLHRSNSDGRDTFVFLNPTTPAAKVEEKIVRTDETTTSEKKKKEISGEVKVIGKVTKKMKKVVKKSEGVLAHEAYMKSKAKAEDRRRSYLPYRPELVGFFTNVNGGLTKNVHPF</sequence>
<evidence type="ECO:0000313" key="2">
    <source>
        <dbReference type="EnsemblPlants" id="Solyc05g005260.2.1"/>
    </source>
</evidence>
<evidence type="ECO:0000313" key="3">
    <source>
        <dbReference type="Proteomes" id="UP000004994"/>
    </source>
</evidence>
<dbReference type="InterPro" id="IPR012442">
    <property type="entry name" value="DUF1645_plant"/>
</dbReference>
<protein>
    <recommendedName>
        <fullName evidence="1">Reverse transcriptase Ty1/copia-type domain-containing protein</fullName>
    </recommendedName>
</protein>
<dbReference type="AlphaFoldDB" id="A0A3Q7GD24"/>
<accession>A0A3Q7GD24</accession>
<organism evidence="2">
    <name type="scientific">Solanum lycopersicum</name>
    <name type="common">Tomato</name>
    <name type="synonym">Lycopersicon esculentum</name>
    <dbReference type="NCBI Taxonomy" id="4081"/>
    <lineage>
        <taxon>Eukaryota</taxon>
        <taxon>Viridiplantae</taxon>
        <taxon>Streptophyta</taxon>
        <taxon>Embryophyta</taxon>
        <taxon>Tracheophyta</taxon>
        <taxon>Spermatophyta</taxon>
        <taxon>Magnoliopsida</taxon>
        <taxon>eudicotyledons</taxon>
        <taxon>Gunneridae</taxon>
        <taxon>Pentapetalae</taxon>
        <taxon>asterids</taxon>
        <taxon>lamiids</taxon>
        <taxon>Solanales</taxon>
        <taxon>Solanaceae</taxon>
        <taxon>Solanoideae</taxon>
        <taxon>Solaneae</taxon>
        <taxon>Solanum</taxon>
        <taxon>Solanum subgen. Lycopersicon</taxon>
    </lineage>
</organism>